<evidence type="ECO:0000256" key="1">
    <source>
        <dbReference type="SAM" id="MobiDB-lite"/>
    </source>
</evidence>
<organism evidence="3 4">
    <name type="scientific">Actinoplanes sichuanensis</name>
    <dbReference type="NCBI Taxonomy" id="512349"/>
    <lineage>
        <taxon>Bacteria</taxon>
        <taxon>Bacillati</taxon>
        <taxon>Actinomycetota</taxon>
        <taxon>Actinomycetes</taxon>
        <taxon>Micromonosporales</taxon>
        <taxon>Micromonosporaceae</taxon>
        <taxon>Actinoplanes</taxon>
    </lineage>
</organism>
<dbReference type="RefSeq" id="WP_317795179.1">
    <property type="nucleotide sequence ID" value="NZ_AP028461.1"/>
</dbReference>
<evidence type="ECO:0000313" key="4">
    <source>
        <dbReference type="Proteomes" id="UP001597183"/>
    </source>
</evidence>
<evidence type="ECO:0000256" key="2">
    <source>
        <dbReference type="SAM" id="SignalP"/>
    </source>
</evidence>
<accession>A0ABW4A3K4</accession>
<proteinExistence type="predicted"/>
<dbReference type="EMBL" id="JBHTMK010000007">
    <property type="protein sequence ID" value="MFD1365091.1"/>
    <property type="molecule type" value="Genomic_DNA"/>
</dbReference>
<name>A0ABW4A3K4_9ACTN</name>
<feature type="chain" id="PRO_5046479618" evidence="2">
    <location>
        <begin position="22"/>
        <end position="200"/>
    </location>
</feature>
<feature type="compositionally biased region" description="Pro residues" evidence="1">
    <location>
        <begin position="189"/>
        <end position="200"/>
    </location>
</feature>
<keyword evidence="2" id="KW-0732">Signal</keyword>
<protein>
    <submittedName>
        <fullName evidence="3">Uncharacterized protein</fullName>
    </submittedName>
</protein>
<comment type="caution">
    <text evidence="3">The sequence shown here is derived from an EMBL/GenBank/DDBJ whole genome shotgun (WGS) entry which is preliminary data.</text>
</comment>
<sequence length="200" mass="21005">MKMIKAGRLMSALLLALPAGCARPAAGPAGVPSGCDPEKSTVGWSDIAREPVLEHVSLFTGDVLGEGRAVLDAPVIAAVTGLDVPDTWLRILAAKLADDTNTDIQIVRPSEPYEMGFGTWGAADSDITESIVYSGVGRISATFTIACSPAVSGTFTAWTETKTGGLMCGDRTPPNDPYQQAARKHCPRTPQPLPSDEPIR</sequence>
<feature type="region of interest" description="Disordered" evidence="1">
    <location>
        <begin position="168"/>
        <end position="200"/>
    </location>
</feature>
<evidence type="ECO:0000313" key="3">
    <source>
        <dbReference type="EMBL" id="MFD1365091.1"/>
    </source>
</evidence>
<gene>
    <name evidence="3" type="ORF">ACFQ5G_07005</name>
</gene>
<feature type="signal peptide" evidence="2">
    <location>
        <begin position="1"/>
        <end position="21"/>
    </location>
</feature>
<keyword evidence="4" id="KW-1185">Reference proteome</keyword>
<dbReference type="Proteomes" id="UP001597183">
    <property type="component" value="Unassembled WGS sequence"/>
</dbReference>
<reference evidence="4" key="1">
    <citation type="journal article" date="2019" name="Int. J. Syst. Evol. Microbiol.">
        <title>The Global Catalogue of Microorganisms (GCM) 10K type strain sequencing project: providing services to taxonomists for standard genome sequencing and annotation.</title>
        <authorList>
            <consortium name="The Broad Institute Genomics Platform"/>
            <consortium name="The Broad Institute Genome Sequencing Center for Infectious Disease"/>
            <person name="Wu L."/>
            <person name="Ma J."/>
        </authorList>
    </citation>
    <scope>NUCLEOTIDE SEQUENCE [LARGE SCALE GENOMIC DNA]</scope>
    <source>
        <strain evidence="4">CCM 7526</strain>
    </source>
</reference>